<protein>
    <submittedName>
        <fullName evidence="7">Peptide ABC transporter substrate-binding protein</fullName>
    </submittedName>
</protein>
<dbReference type="GO" id="GO:0030313">
    <property type="term" value="C:cell envelope"/>
    <property type="evidence" value="ECO:0007669"/>
    <property type="project" value="UniProtKB-SubCell"/>
</dbReference>
<gene>
    <name evidence="7" type="ORF">E4100_00865</name>
</gene>
<dbReference type="GO" id="GO:1904680">
    <property type="term" value="F:peptide transmembrane transporter activity"/>
    <property type="evidence" value="ECO:0007669"/>
    <property type="project" value="TreeGrafter"/>
</dbReference>
<organism evidence="7 8">
    <name type="scientific">Soehngenia longivitae</name>
    <dbReference type="NCBI Taxonomy" id="2562294"/>
    <lineage>
        <taxon>Bacteria</taxon>
        <taxon>Bacillati</taxon>
        <taxon>Bacillota</taxon>
        <taxon>Tissierellia</taxon>
        <taxon>Tissierellales</taxon>
        <taxon>Tissierellaceae</taxon>
        <taxon>Soehngenia</taxon>
    </lineage>
</organism>
<dbReference type="Proteomes" id="UP000298381">
    <property type="component" value="Unassembled WGS sequence"/>
</dbReference>
<dbReference type="PANTHER" id="PTHR30290">
    <property type="entry name" value="PERIPLASMIC BINDING COMPONENT OF ABC TRANSPORTER"/>
    <property type="match status" value="1"/>
</dbReference>
<dbReference type="GO" id="GO:0015833">
    <property type="term" value="P:peptide transport"/>
    <property type="evidence" value="ECO:0007669"/>
    <property type="project" value="TreeGrafter"/>
</dbReference>
<comment type="caution">
    <text evidence="7">The sequence shown here is derived from an EMBL/GenBank/DDBJ whole genome shotgun (WGS) entry which is preliminary data.</text>
</comment>
<comment type="subcellular location">
    <subcellularLocation>
        <location evidence="1">Cell envelope</location>
    </subcellularLocation>
</comment>
<dbReference type="GO" id="GO:0042597">
    <property type="term" value="C:periplasmic space"/>
    <property type="evidence" value="ECO:0007669"/>
    <property type="project" value="UniProtKB-ARBA"/>
</dbReference>
<dbReference type="EMBL" id="SRIB01000001">
    <property type="protein sequence ID" value="TFZ41717.1"/>
    <property type="molecule type" value="Genomic_DNA"/>
</dbReference>
<dbReference type="PROSITE" id="PS51257">
    <property type="entry name" value="PROKAR_LIPOPROTEIN"/>
    <property type="match status" value="1"/>
</dbReference>
<proteinExistence type="inferred from homology"/>
<dbReference type="Gene3D" id="3.90.76.10">
    <property type="entry name" value="Dipeptide-binding Protein, Domain 1"/>
    <property type="match status" value="1"/>
</dbReference>
<dbReference type="AlphaFoldDB" id="A0A4Z0DA14"/>
<evidence type="ECO:0000256" key="1">
    <source>
        <dbReference type="ARBA" id="ARBA00004196"/>
    </source>
</evidence>
<evidence type="ECO:0000256" key="5">
    <source>
        <dbReference type="SAM" id="SignalP"/>
    </source>
</evidence>
<keyword evidence="8" id="KW-1185">Reference proteome</keyword>
<evidence type="ECO:0000256" key="2">
    <source>
        <dbReference type="ARBA" id="ARBA00005695"/>
    </source>
</evidence>
<comment type="similarity">
    <text evidence="2">Belongs to the bacterial solute-binding protein 5 family.</text>
</comment>
<dbReference type="PANTHER" id="PTHR30290:SF10">
    <property type="entry name" value="PERIPLASMIC OLIGOPEPTIDE-BINDING PROTEIN-RELATED"/>
    <property type="match status" value="1"/>
</dbReference>
<reference evidence="7 8" key="1">
    <citation type="submission" date="2019-03" db="EMBL/GenBank/DDBJ databases">
        <title>Draft genome sequence data and analysis of a Fermenting Bacterium, Soehngenia longevitae strain 1933PT, isolated from petroleum reservoir in Azerbaijan.</title>
        <authorList>
            <person name="Grouzdev D.S."/>
            <person name="Bidzhieva S.K."/>
            <person name="Sokolova D.S."/>
            <person name="Tourova T.P."/>
            <person name="Poltaraus A.B."/>
            <person name="Nazina T.N."/>
        </authorList>
    </citation>
    <scope>NUCLEOTIDE SEQUENCE [LARGE SCALE GENOMIC DNA]</scope>
    <source>
        <strain evidence="7 8">1933P</strain>
    </source>
</reference>
<evidence type="ECO:0000313" key="8">
    <source>
        <dbReference type="Proteomes" id="UP000298381"/>
    </source>
</evidence>
<dbReference type="RefSeq" id="WP_135269913.1">
    <property type="nucleotide sequence ID" value="NZ_SRIB01000001.1"/>
</dbReference>
<dbReference type="Gene3D" id="3.40.190.10">
    <property type="entry name" value="Periplasmic binding protein-like II"/>
    <property type="match status" value="1"/>
</dbReference>
<dbReference type="Pfam" id="PF00496">
    <property type="entry name" value="SBP_bac_5"/>
    <property type="match status" value="1"/>
</dbReference>
<sequence length="633" mass="72368">MKKSVSWLLIFTMILVTLAGCSNNESGGYEDVFYGTFSGEYKTINPYDLSSVTGYTIISNTIDGLVENDKYGMVVPSLAESWTKNEDDTVWTFKLRPDVYWVDSNGQKTEYKVTADDFVEGIRYISDPKNAAKNFRTISSVIKGISDYYYNLADIDEGIDIGMTREEVEKSFEETVGVKALDEYTLEYTLDTSTPYFLSYLVMELFYPVEKEFLNEVGEDFATSKETLLYNGGYYISTWERDKLIVLTKNDYYWDKENITVREINLQKVGDEITGLEMFQRGELTSCSVSAEQLKALDGTEWEKYVNLKEKNTVTFWFTMNYQSKNPEYKTFVNNLNFRKALLHGIDRVKISSLYEPNQPEFFIRNTITPEDTVFDPNGVDYTDYPNLKPYKENNPYDPELAKEYMNKAIEELCSEDGTINGVGRESVDMDRIAKFEVDGKLPVDIVLATTTDPVETKKALLIAEMLKQNLGEENVNVIVGYAATSFQDEVFSPMNFDLVDDSYSFKFADPSANLERLTTDGSLNEGGYTVEEFDKLVEEATAKSDLVERYTIFSEAEKYMLDNVIIIPYMTGGGSYYISKEVPFLTPKGQFGLTKYKMKGSKIQSDPVTVEQYEKLKAQHEEEIEKLFQEGN</sequence>
<feature type="domain" description="Solute-binding protein family 5" evidence="6">
    <location>
        <begin position="74"/>
        <end position="522"/>
    </location>
</feature>
<keyword evidence="3" id="KW-0813">Transport</keyword>
<dbReference type="InterPro" id="IPR039424">
    <property type="entry name" value="SBP_5"/>
</dbReference>
<feature type="chain" id="PRO_5038664012" evidence="5">
    <location>
        <begin position="20"/>
        <end position="633"/>
    </location>
</feature>
<keyword evidence="4 5" id="KW-0732">Signal</keyword>
<dbReference type="SUPFAM" id="SSF53850">
    <property type="entry name" value="Periplasmic binding protein-like II"/>
    <property type="match status" value="1"/>
</dbReference>
<dbReference type="CDD" id="cd08504">
    <property type="entry name" value="PBP2_OppA"/>
    <property type="match status" value="1"/>
</dbReference>
<evidence type="ECO:0000313" key="7">
    <source>
        <dbReference type="EMBL" id="TFZ41717.1"/>
    </source>
</evidence>
<dbReference type="PIRSF" id="PIRSF002741">
    <property type="entry name" value="MppA"/>
    <property type="match status" value="1"/>
</dbReference>
<dbReference type="InterPro" id="IPR000914">
    <property type="entry name" value="SBP_5_dom"/>
</dbReference>
<evidence type="ECO:0000256" key="4">
    <source>
        <dbReference type="ARBA" id="ARBA00022729"/>
    </source>
</evidence>
<name>A0A4Z0DA14_9FIRM</name>
<dbReference type="GO" id="GO:0043190">
    <property type="term" value="C:ATP-binding cassette (ABC) transporter complex"/>
    <property type="evidence" value="ECO:0007669"/>
    <property type="project" value="InterPro"/>
</dbReference>
<accession>A0A4Z0DA14</accession>
<evidence type="ECO:0000256" key="3">
    <source>
        <dbReference type="ARBA" id="ARBA00022448"/>
    </source>
</evidence>
<dbReference type="InterPro" id="IPR030678">
    <property type="entry name" value="Peptide/Ni-bd"/>
</dbReference>
<dbReference type="OrthoDB" id="9801912at2"/>
<evidence type="ECO:0000259" key="6">
    <source>
        <dbReference type="Pfam" id="PF00496"/>
    </source>
</evidence>
<dbReference type="Gene3D" id="3.10.105.10">
    <property type="entry name" value="Dipeptide-binding Protein, Domain 3"/>
    <property type="match status" value="1"/>
</dbReference>
<feature type="signal peptide" evidence="5">
    <location>
        <begin position="1"/>
        <end position="19"/>
    </location>
</feature>